<feature type="domain" description="Cyclin-like" evidence="2">
    <location>
        <begin position="91"/>
        <end position="178"/>
    </location>
</feature>
<reference evidence="3 4" key="1">
    <citation type="submission" date="2014-04" db="EMBL/GenBank/DDBJ databases">
        <authorList>
            <consortium name="DOE Joint Genome Institute"/>
            <person name="Kuo A."/>
            <person name="Kohler A."/>
            <person name="Costa M.D."/>
            <person name="Nagy L.G."/>
            <person name="Floudas D."/>
            <person name="Copeland A."/>
            <person name="Barry K.W."/>
            <person name="Cichocki N."/>
            <person name="Veneault-Fourrey C."/>
            <person name="LaButti K."/>
            <person name="Lindquist E.A."/>
            <person name="Lipzen A."/>
            <person name="Lundell T."/>
            <person name="Morin E."/>
            <person name="Murat C."/>
            <person name="Sun H."/>
            <person name="Tunlid A."/>
            <person name="Henrissat B."/>
            <person name="Grigoriev I.V."/>
            <person name="Hibbett D.S."/>
            <person name="Martin F."/>
            <person name="Nordberg H.P."/>
            <person name="Cantor M.N."/>
            <person name="Hua S.X."/>
        </authorList>
    </citation>
    <scope>NUCLEOTIDE SEQUENCE [LARGE SCALE GENOMIC DNA]</scope>
    <source>
        <strain evidence="3 4">441</strain>
    </source>
</reference>
<sequence length="203" mass="22942">MSVNRFHSASLVPRSLHNPKLVDLMRQKVNMDMISYIALRAAQVVKIEERAVDPFWPTPPNTPVGSTTLPQKHLPDVVPPTTSSSLPTLQNFIVRLVAKSNVRVPTLLTTLIYLERLRLRLPSLAKGIPCTRHRVFLAALIVAAKYLNDSSPKNKHWASYAAIFDLAEVNLMEKQLLSLLEYDLGFDEEEACKFFAPFMDRMS</sequence>
<keyword evidence="1" id="KW-0195">Cyclin</keyword>
<dbReference type="AlphaFoldDB" id="A0A0C9Z388"/>
<evidence type="ECO:0000313" key="4">
    <source>
        <dbReference type="Proteomes" id="UP000054018"/>
    </source>
</evidence>
<evidence type="ECO:0000259" key="2">
    <source>
        <dbReference type="SMART" id="SM00385"/>
    </source>
</evidence>
<gene>
    <name evidence="3" type="ORF">PISMIDRAFT_105239</name>
</gene>
<organism evidence="3 4">
    <name type="scientific">Pisolithus microcarpus 441</name>
    <dbReference type="NCBI Taxonomy" id="765257"/>
    <lineage>
        <taxon>Eukaryota</taxon>
        <taxon>Fungi</taxon>
        <taxon>Dikarya</taxon>
        <taxon>Basidiomycota</taxon>
        <taxon>Agaricomycotina</taxon>
        <taxon>Agaricomycetes</taxon>
        <taxon>Agaricomycetidae</taxon>
        <taxon>Boletales</taxon>
        <taxon>Sclerodermatineae</taxon>
        <taxon>Pisolithaceae</taxon>
        <taxon>Pisolithus</taxon>
    </lineage>
</organism>
<accession>A0A0C9Z388</accession>
<evidence type="ECO:0000313" key="3">
    <source>
        <dbReference type="EMBL" id="KIK20689.1"/>
    </source>
</evidence>
<dbReference type="InterPro" id="IPR036915">
    <property type="entry name" value="Cyclin-like_sf"/>
</dbReference>
<dbReference type="STRING" id="765257.A0A0C9Z388"/>
<reference evidence="4" key="2">
    <citation type="submission" date="2015-01" db="EMBL/GenBank/DDBJ databases">
        <title>Evolutionary Origins and Diversification of the Mycorrhizal Mutualists.</title>
        <authorList>
            <consortium name="DOE Joint Genome Institute"/>
            <consortium name="Mycorrhizal Genomics Consortium"/>
            <person name="Kohler A."/>
            <person name="Kuo A."/>
            <person name="Nagy L.G."/>
            <person name="Floudas D."/>
            <person name="Copeland A."/>
            <person name="Barry K.W."/>
            <person name="Cichocki N."/>
            <person name="Veneault-Fourrey C."/>
            <person name="LaButti K."/>
            <person name="Lindquist E.A."/>
            <person name="Lipzen A."/>
            <person name="Lundell T."/>
            <person name="Morin E."/>
            <person name="Murat C."/>
            <person name="Riley R."/>
            <person name="Ohm R."/>
            <person name="Sun H."/>
            <person name="Tunlid A."/>
            <person name="Henrissat B."/>
            <person name="Grigoriev I.V."/>
            <person name="Hibbett D.S."/>
            <person name="Martin F."/>
        </authorList>
    </citation>
    <scope>NUCLEOTIDE SEQUENCE [LARGE SCALE GENOMIC DNA]</scope>
    <source>
        <strain evidence="4">441</strain>
    </source>
</reference>
<dbReference type="GO" id="GO:0000307">
    <property type="term" value="C:cyclin-dependent protein kinase holoenzyme complex"/>
    <property type="evidence" value="ECO:0007669"/>
    <property type="project" value="TreeGrafter"/>
</dbReference>
<dbReference type="Proteomes" id="UP000054018">
    <property type="component" value="Unassembled WGS sequence"/>
</dbReference>
<dbReference type="PANTHER" id="PTHR15615:SF10">
    <property type="entry name" value="PHO85 CYCLIN-2-RELATED"/>
    <property type="match status" value="1"/>
</dbReference>
<evidence type="ECO:0000256" key="1">
    <source>
        <dbReference type="RuleBase" id="RU000383"/>
    </source>
</evidence>
<keyword evidence="4" id="KW-1185">Reference proteome</keyword>
<dbReference type="InterPro" id="IPR013922">
    <property type="entry name" value="Cyclin_PHO80-like"/>
</dbReference>
<dbReference type="EMBL" id="KN833760">
    <property type="protein sequence ID" value="KIK20689.1"/>
    <property type="molecule type" value="Genomic_DNA"/>
</dbReference>
<dbReference type="SUPFAM" id="SSF47954">
    <property type="entry name" value="Cyclin-like"/>
    <property type="match status" value="1"/>
</dbReference>
<dbReference type="SMART" id="SM00385">
    <property type="entry name" value="CYCLIN"/>
    <property type="match status" value="1"/>
</dbReference>
<dbReference type="PANTHER" id="PTHR15615">
    <property type="match status" value="1"/>
</dbReference>
<dbReference type="CDD" id="cd20557">
    <property type="entry name" value="CYCLIN_ScPCL1-like"/>
    <property type="match status" value="1"/>
</dbReference>
<dbReference type="OrthoDB" id="10250320at2759"/>
<dbReference type="InterPro" id="IPR006671">
    <property type="entry name" value="Cyclin_N"/>
</dbReference>
<dbReference type="HOGENOM" id="CLU_018149_1_2_1"/>
<feature type="non-terminal residue" evidence="3">
    <location>
        <position position="203"/>
    </location>
</feature>
<dbReference type="Pfam" id="PF00134">
    <property type="entry name" value="Cyclin_N"/>
    <property type="match status" value="1"/>
</dbReference>
<dbReference type="Gene3D" id="1.10.472.10">
    <property type="entry name" value="Cyclin-like"/>
    <property type="match status" value="1"/>
</dbReference>
<dbReference type="GO" id="GO:0016538">
    <property type="term" value="F:cyclin-dependent protein serine/threonine kinase regulator activity"/>
    <property type="evidence" value="ECO:0007669"/>
    <property type="project" value="TreeGrafter"/>
</dbReference>
<dbReference type="InterPro" id="IPR013763">
    <property type="entry name" value="Cyclin-like_dom"/>
</dbReference>
<dbReference type="GO" id="GO:0005634">
    <property type="term" value="C:nucleus"/>
    <property type="evidence" value="ECO:0007669"/>
    <property type="project" value="TreeGrafter"/>
</dbReference>
<name>A0A0C9Z388_9AGAM</name>
<protein>
    <recommendedName>
        <fullName evidence="2">Cyclin-like domain-containing protein</fullName>
    </recommendedName>
</protein>
<comment type="similarity">
    <text evidence="1">Belongs to the cyclin family.</text>
</comment>
<proteinExistence type="inferred from homology"/>
<dbReference type="GO" id="GO:0019901">
    <property type="term" value="F:protein kinase binding"/>
    <property type="evidence" value="ECO:0007669"/>
    <property type="project" value="InterPro"/>
</dbReference>